<sequence>MFVPFREKTDLVVDTKTTIDSIQNFHENFCQPSPESLALDITDTDPQQMAEKENETIDTNEEEMDINDVDQELETTADETMEELTKDLFIAKLPSFPENPMDIATRQLA</sequence>
<feature type="region of interest" description="Disordered" evidence="1">
    <location>
        <begin position="47"/>
        <end position="66"/>
    </location>
</feature>
<dbReference type="EMBL" id="GL733872">
    <property type="protein sequence ID" value="EFX62045.1"/>
    <property type="molecule type" value="Genomic_DNA"/>
</dbReference>
<keyword evidence="3" id="KW-1185">Reference proteome</keyword>
<dbReference type="InParanoid" id="E9I1T4"/>
<dbReference type="Proteomes" id="UP000000305">
    <property type="component" value="Unassembled WGS sequence"/>
</dbReference>
<reference evidence="2 3" key="1">
    <citation type="journal article" date="2011" name="Science">
        <title>The ecoresponsive genome of Daphnia pulex.</title>
        <authorList>
            <person name="Colbourne J.K."/>
            <person name="Pfrender M.E."/>
            <person name="Gilbert D."/>
            <person name="Thomas W.K."/>
            <person name="Tucker A."/>
            <person name="Oakley T.H."/>
            <person name="Tokishita S."/>
            <person name="Aerts A."/>
            <person name="Arnold G.J."/>
            <person name="Basu M.K."/>
            <person name="Bauer D.J."/>
            <person name="Caceres C.E."/>
            <person name="Carmel L."/>
            <person name="Casola C."/>
            <person name="Choi J.H."/>
            <person name="Detter J.C."/>
            <person name="Dong Q."/>
            <person name="Dusheyko S."/>
            <person name="Eads B.D."/>
            <person name="Frohlich T."/>
            <person name="Geiler-Samerotte K.A."/>
            <person name="Gerlach D."/>
            <person name="Hatcher P."/>
            <person name="Jogdeo S."/>
            <person name="Krijgsveld J."/>
            <person name="Kriventseva E.V."/>
            <person name="Kultz D."/>
            <person name="Laforsch C."/>
            <person name="Lindquist E."/>
            <person name="Lopez J."/>
            <person name="Manak J.R."/>
            <person name="Muller J."/>
            <person name="Pangilinan J."/>
            <person name="Patwardhan R.P."/>
            <person name="Pitluck S."/>
            <person name="Pritham E.J."/>
            <person name="Rechtsteiner A."/>
            <person name="Rho M."/>
            <person name="Rogozin I.B."/>
            <person name="Sakarya O."/>
            <person name="Salamov A."/>
            <person name="Schaack S."/>
            <person name="Shapiro H."/>
            <person name="Shiga Y."/>
            <person name="Skalitzky C."/>
            <person name="Smith Z."/>
            <person name="Souvorov A."/>
            <person name="Sung W."/>
            <person name="Tang Z."/>
            <person name="Tsuchiya D."/>
            <person name="Tu H."/>
            <person name="Vos H."/>
            <person name="Wang M."/>
            <person name="Wolf Y.I."/>
            <person name="Yamagata H."/>
            <person name="Yamada T."/>
            <person name="Ye Y."/>
            <person name="Shaw J.R."/>
            <person name="Andrews J."/>
            <person name="Crease T.J."/>
            <person name="Tang H."/>
            <person name="Lucas S.M."/>
            <person name="Robertson H.M."/>
            <person name="Bork P."/>
            <person name="Koonin E.V."/>
            <person name="Zdobnov E.M."/>
            <person name="Grigoriev I.V."/>
            <person name="Lynch M."/>
            <person name="Boore J.L."/>
        </authorList>
    </citation>
    <scope>NUCLEOTIDE SEQUENCE [LARGE SCALE GENOMIC DNA]</scope>
</reference>
<protein>
    <submittedName>
        <fullName evidence="2">Uncharacterized protein</fullName>
    </submittedName>
</protein>
<gene>
    <name evidence="2" type="ORF">DAPPUDRAFT_271148</name>
</gene>
<name>E9I1T4_DAPPU</name>
<evidence type="ECO:0000313" key="3">
    <source>
        <dbReference type="Proteomes" id="UP000000305"/>
    </source>
</evidence>
<accession>E9I1T4</accession>
<dbReference type="KEGG" id="dpx:DAPPUDRAFT_271148"/>
<dbReference type="AlphaFoldDB" id="E9I1T4"/>
<evidence type="ECO:0000313" key="2">
    <source>
        <dbReference type="EMBL" id="EFX62045.1"/>
    </source>
</evidence>
<dbReference type="HOGENOM" id="CLU_2186553_0_0_1"/>
<proteinExistence type="predicted"/>
<feature type="compositionally biased region" description="Acidic residues" evidence="1">
    <location>
        <begin position="56"/>
        <end position="66"/>
    </location>
</feature>
<organism evidence="2 3">
    <name type="scientific">Daphnia pulex</name>
    <name type="common">Water flea</name>
    <dbReference type="NCBI Taxonomy" id="6669"/>
    <lineage>
        <taxon>Eukaryota</taxon>
        <taxon>Metazoa</taxon>
        <taxon>Ecdysozoa</taxon>
        <taxon>Arthropoda</taxon>
        <taxon>Crustacea</taxon>
        <taxon>Branchiopoda</taxon>
        <taxon>Diplostraca</taxon>
        <taxon>Cladocera</taxon>
        <taxon>Anomopoda</taxon>
        <taxon>Daphniidae</taxon>
        <taxon>Daphnia</taxon>
    </lineage>
</organism>
<evidence type="ECO:0000256" key="1">
    <source>
        <dbReference type="SAM" id="MobiDB-lite"/>
    </source>
</evidence>